<keyword evidence="2" id="KW-1185">Reference proteome</keyword>
<comment type="caution">
    <text evidence="1">The sequence shown here is derived from an EMBL/GenBank/DDBJ whole genome shotgun (WGS) entry which is preliminary data.</text>
</comment>
<dbReference type="EMBL" id="JADOER010000009">
    <property type="protein sequence ID" value="MBT9312534.1"/>
    <property type="molecule type" value="Genomic_DNA"/>
</dbReference>
<gene>
    <name evidence="1" type="ORF">IXB28_09975</name>
</gene>
<evidence type="ECO:0000313" key="2">
    <source>
        <dbReference type="Proteomes" id="UP001196661"/>
    </source>
</evidence>
<evidence type="ECO:0000313" key="1">
    <source>
        <dbReference type="EMBL" id="MBT9312534.1"/>
    </source>
</evidence>
<dbReference type="Proteomes" id="UP001196661">
    <property type="component" value="Unassembled WGS sequence"/>
</dbReference>
<organism evidence="1 2">
    <name type="scientific">Leptothoe kymatousa TAU-MAC 1615</name>
    <dbReference type="NCBI Taxonomy" id="2364775"/>
    <lineage>
        <taxon>Bacteria</taxon>
        <taxon>Bacillati</taxon>
        <taxon>Cyanobacteriota</taxon>
        <taxon>Cyanophyceae</taxon>
        <taxon>Nodosilineales</taxon>
        <taxon>Cymatolegaceae</taxon>
        <taxon>Leptothoe</taxon>
        <taxon>Leptothoe kymatousa</taxon>
    </lineage>
</organism>
<dbReference type="Gene3D" id="2.60.120.380">
    <property type="match status" value="1"/>
</dbReference>
<reference evidence="1 2" key="1">
    <citation type="journal article" date="2021" name="Mar. Drugs">
        <title>Genome Reduction and Secondary Metabolism of the Marine Sponge-Associated Cyanobacterium Leptothoe.</title>
        <authorList>
            <person name="Konstantinou D."/>
            <person name="Popin R.V."/>
            <person name="Fewer D.P."/>
            <person name="Sivonen K."/>
            <person name="Gkelis S."/>
        </authorList>
    </citation>
    <scope>NUCLEOTIDE SEQUENCE [LARGE SCALE GENOMIC DNA]</scope>
    <source>
        <strain evidence="1 2">TAU-MAC 1615</strain>
    </source>
</reference>
<protein>
    <submittedName>
        <fullName evidence="1">Uncharacterized protein</fullName>
    </submittedName>
</protein>
<name>A0ABS5Y3W3_9CYAN</name>
<proteinExistence type="predicted"/>
<dbReference type="RefSeq" id="WP_215618433.1">
    <property type="nucleotide sequence ID" value="NZ_JADOER010000009.1"/>
</dbReference>
<accession>A0ABS5Y3W3</accession>
<sequence>MATYQDELLGAPLSLNSGKDYILQFPETGVIDIYQETLVGGVDYVVSALGASNGGSLPDPAVVIFDGSGQLVSYQQGSFVLGGLDPFFTFRPPGLGIGQTGTFYVGVFDQTGSTGSYTLAVEGAGPPVFFGGLSFP</sequence>